<gene>
    <name evidence="5" type="primary">LOC112287066</name>
    <name evidence="4" type="ORF">PHYPA_001344</name>
</gene>
<dbReference type="InterPro" id="IPR003591">
    <property type="entry name" value="Leu-rich_rpt_typical-subtyp"/>
</dbReference>
<dbReference type="PROSITE" id="PS51450">
    <property type="entry name" value="LRR"/>
    <property type="match status" value="6"/>
</dbReference>
<dbReference type="SUPFAM" id="SSF52058">
    <property type="entry name" value="L domain-like"/>
    <property type="match status" value="1"/>
</dbReference>
<dbReference type="PaxDb" id="3218-PP1S21_414V6.1"/>
<name>A0A2K1LA68_PHYPA</name>
<dbReference type="SMART" id="SM00369">
    <property type="entry name" value="LRR_TYP"/>
    <property type="match status" value="4"/>
</dbReference>
<dbReference type="OMA" id="PIVDIQK"/>
<dbReference type="AlphaFoldDB" id="A0A2K1LA68"/>
<dbReference type="FunFam" id="3.80.10.10:FF:001016">
    <property type="entry name" value="Leucine Rich Repeat, putative"/>
    <property type="match status" value="1"/>
</dbReference>
<keyword evidence="1" id="KW-0433">Leucine-rich repeat</keyword>
<evidence type="ECO:0000256" key="3">
    <source>
        <dbReference type="SAM" id="MobiDB-lite"/>
    </source>
</evidence>
<evidence type="ECO:0008006" key="7">
    <source>
        <dbReference type="Google" id="ProtNLM"/>
    </source>
</evidence>
<dbReference type="EMBL" id="ABEU02000001">
    <property type="protein sequence ID" value="PNR62919.1"/>
    <property type="molecule type" value="Genomic_DNA"/>
</dbReference>
<dbReference type="PANTHER" id="PTHR46652:SF7">
    <property type="entry name" value="LEUCINE-RICH REPEAT AND IQ DOMAIN-CONTAINING PROTEIN 1"/>
    <property type="match status" value="1"/>
</dbReference>
<evidence type="ECO:0000313" key="4">
    <source>
        <dbReference type="EMBL" id="PNR62919.1"/>
    </source>
</evidence>
<dbReference type="Proteomes" id="UP000006727">
    <property type="component" value="Chromosome 1"/>
</dbReference>
<dbReference type="InterPro" id="IPR050836">
    <property type="entry name" value="SDS22/Internalin_LRR"/>
</dbReference>
<dbReference type="InterPro" id="IPR001611">
    <property type="entry name" value="Leu-rich_rpt"/>
</dbReference>
<evidence type="ECO:0000313" key="6">
    <source>
        <dbReference type="Proteomes" id="UP000006727"/>
    </source>
</evidence>
<dbReference type="SMART" id="SM00365">
    <property type="entry name" value="LRR_SD22"/>
    <property type="match status" value="5"/>
</dbReference>
<dbReference type="OrthoDB" id="1517790at2759"/>
<dbReference type="Pfam" id="PF13855">
    <property type="entry name" value="LRR_8"/>
    <property type="match status" value="1"/>
</dbReference>
<reference evidence="4 6" key="1">
    <citation type="journal article" date="2008" name="Science">
        <title>The Physcomitrella genome reveals evolutionary insights into the conquest of land by plants.</title>
        <authorList>
            <person name="Rensing S."/>
            <person name="Lang D."/>
            <person name="Zimmer A."/>
            <person name="Terry A."/>
            <person name="Salamov A."/>
            <person name="Shapiro H."/>
            <person name="Nishiyama T."/>
            <person name="Perroud P.-F."/>
            <person name="Lindquist E."/>
            <person name="Kamisugi Y."/>
            <person name="Tanahashi T."/>
            <person name="Sakakibara K."/>
            <person name="Fujita T."/>
            <person name="Oishi K."/>
            <person name="Shin-I T."/>
            <person name="Kuroki Y."/>
            <person name="Toyoda A."/>
            <person name="Suzuki Y."/>
            <person name="Hashimoto A."/>
            <person name="Yamaguchi K."/>
            <person name="Sugano A."/>
            <person name="Kohara Y."/>
            <person name="Fujiyama A."/>
            <person name="Anterola A."/>
            <person name="Aoki S."/>
            <person name="Ashton N."/>
            <person name="Barbazuk W.B."/>
            <person name="Barker E."/>
            <person name="Bennetzen J."/>
            <person name="Bezanilla M."/>
            <person name="Blankenship R."/>
            <person name="Cho S.H."/>
            <person name="Dutcher S."/>
            <person name="Estelle M."/>
            <person name="Fawcett J.A."/>
            <person name="Gundlach H."/>
            <person name="Hanada K."/>
            <person name="Heyl A."/>
            <person name="Hicks K.A."/>
            <person name="Hugh J."/>
            <person name="Lohr M."/>
            <person name="Mayer K."/>
            <person name="Melkozernov A."/>
            <person name="Murata T."/>
            <person name="Nelson D."/>
            <person name="Pils B."/>
            <person name="Prigge M."/>
            <person name="Reiss B."/>
            <person name="Renner T."/>
            <person name="Rombauts S."/>
            <person name="Rushton P."/>
            <person name="Sanderfoot A."/>
            <person name="Schween G."/>
            <person name="Shiu S.-H."/>
            <person name="Stueber K."/>
            <person name="Theodoulou F.L."/>
            <person name="Tu H."/>
            <person name="Van de Peer Y."/>
            <person name="Verrier P.J."/>
            <person name="Waters E."/>
            <person name="Wood A."/>
            <person name="Yang L."/>
            <person name="Cove D."/>
            <person name="Cuming A."/>
            <person name="Hasebe M."/>
            <person name="Lucas S."/>
            <person name="Mishler D.B."/>
            <person name="Reski R."/>
            <person name="Grigoriev I."/>
            <person name="Quatrano R.S."/>
            <person name="Boore J.L."/>
        </authorList>
    </citation>
    <scope>NUCLEOTIDE SEQUENCE [LARGE SCALE GENOMIC DNA]</scope>
    <source>
        <strain evidence="5 6">cv. Gransden 2004</strain>
    </source>
</reference>
<reference evidence="4 6" key="2">
    <citation type="journal article" date="2018" name="Plant J.">
        <title>The Physcomitrella patens chromosome-scale assembly reveals moss genome structure and evolution.</title>
        <authorList>
            <person name="Lang D."/>
            <person name="Ullrich K.K."/>
            <person name="Murat F."/>
            <person name="Fuchs J."/>
            <person name="Jenkins J."/>
            <person name="Haas F.B."/>
            <person name="Piednoel M."/>
            <person name="Gundlach H."/>
            <person name="Van Bel M."/>
            <person name="Meyberg R."/>
            <person name="Vives C."/>
            <person name="Morata J."/>
            <person name="Symeonidi A."/>
            <person name="Hiss M."/>
            <person name="Muchero W."/>
            <person name="Kamisugi Y."/>
            <person name="Saleh O."/>
            <person name="Blanc G."/>
            <person name="Decker E.L."/>
            <person name="van Gessel N."/>
            <person name="Grimwood J."/>
            <person name="Hayes R.D."/>
            <person name="Graham S.W."/>
            <person name="Gunter L.E."/>
            <person name="McDaniel S.F."/>
            <person name="Hoernstein S.N.W."/>
            <person name="Larsson A."/>
            <person name="Li F.W."/>
            <person name="Perroud P.F."/>
            <person name="Phillips J."/>
            <person name="Ranjan P."/>
            <person name="Rokshar D.S."/>
            <person name="Rothfels C.J."/>
            <person name="Schneider L."/>
            <person name="Shu S."/>
            <person name="Stevenson D.W."/>
            <person name="Thummler F."/>
            <person name="Tillich M."/>
            <person name="Villarreal Aguilar J.C."/>
            <person name="Widiez T."/>
            <person name="Wong G.K."/>
            <person name="Wymore A."/>
            <person name="Zhang Y."/>
            <person name="Zimmer A.D."/>
            <person name="Quatrano R.S."/>
            <person name="Mayer K.F.X."/>
            <person name="Goodstein D."/>
            <person name="Casacuberta J.M."/>
            <person name="Vandepoele K."/>
            <person name="Reski R."/>
            <person name="Cuming A.C."/>
            <person name="Tuskan G.A."/>
            <person name="Maumus F."/>
            <person name="Salse J."/>
            <person name="Schmutz J."/>
            <person name="Rensing S.A."/>
        </authorList>
    </citation>
    <scope>NUCLEOTIDE SEQUENCE [LARGE SCALE GENOMIC DNA]</scope>
    <source>
        <strain evidence="5 6">cv. Gransden 2004</strain>
    </source>
</reference>
<accession>A0A2K1LA68</accession>
<evidence type="ECO:0000313" key="5">
    <source>
        <dbReference type="EnsemblPlants" id="Pp3c1_29380V3.1"/>
    </source>
</evidence>
<proteinExistence type="predicted"/>
<feature type="region of interest" description="Disordered" evidence="3">
    <location>
        <begin position="292"/>
        <end position="326"/>
    </location>
</feature>
<dbReference type="GO" id="GO:0005737">
    <property type="term" value="C:cytoplasm"/>
    <property type="evidence" value="ECO:0000318"/>
    <property type="project" value="GO_Central"/>
</dbReference>
<keyword evidence="2" id="KW-0677">Repeat</keyword>
<dbReference type="RefSeq" id="XP_024385468.1">
    <property type="nucleotide sequence ID" value="XM_024529700.2"/>
</dbReference>
<feature type="compositionally biased region" description="Basic and acidic residues" evidence="3">
    <location>
        <begin position="301"/>
        <end position="318"/>
    </location>
</feature>
<sequence>MMVRLTAALISALNDGRDLATIETLTVPNRYFHEISGIDACEKLSRLDISGNSITNLESISMCTNLKWLSVAGNGLTSLKGVETLSKLTVLNASRNALTSVSEILNLVELRALILNNNEITRVTRFDNLVKLNTIVLSHNPIRELGKSLNKQLELTKLSVSHCKIQVLGASLKRCVALEELRLAHNQLSDLPKEIERNGRLRILDLGNNNLQNWQSLQVLKSLHSLSNLNLRGSPICSVPDYEQELKNLVPTLQILDGHPLVPGKVRRKYGEEKTSKASDEPVAKANLTTITNQTKAKKMKPTEVKPKEQESRAQKEMQDEDSPGKSFVELIQTYPIETKKASDTHQDSGVIAVIEAKKAPVGVWKRKRGIEALTLLKEPEIGTGGPSSWDTPNVTVEAPVVKQLSASYSRWALKKK</sequence>
<dbReference type="EnsemblPlants" id="Pp3c1_29380V3.2">
    <property type="protein sequence ID" value="Pp3c1_29380V3.2"/>
    <property type="gene ID" value="Pp3c1_29380"/>
</dbReference>
<dbReference type="GeneID" id="112287066"/>
<organism evidence="4">
    <name type="scientific">Physcomitrium patens</name>
    <name type="common">Spreading-leaved earth moss</name>
    <name type="synonym">Physcomitrella patens</name>
    <dbReference type="NCBI Taxonomy" id="3218"/>
    <lineage>
        <taxon>Eukaryota</taxon>
        <taxon>Viridiplantae</taxon>
        <taxon>Streptophyta</taxon>
        <taxon>Embryophyta</taxon>
        <taxon>Bryophyta</taxon>
        <taxon>Bryophytina</taxon>
        <taxon>Bryopsida</taxon>
        <taxon>Funariidae</taxon>
        <taxon>Funariales</taxon>
        <taxon>Funariaceae</taxon>
        <taxon>Physcomitrium</taxon>
    </lineage>
</organism>
<dbReference type="KEGG" id="ppp:112287066"/>
<dbReference type="InterPro" id="IPR032675">
    <property type="entry name" value="LRR_dom_sf"/>
</dbReference>
<evidence type="ECO:0000256" key="1">
    <source>
        <dbReference type="ARBA" id="ARBA00022614"/>
    </source>
</evidence>
<reference evidence="5" key="3">
    <citation type="submission" date="2020-12" db="UniProtKB">
        <authorList>
            <consortium name="EnsemblPlants"/>
        </authorList>
    </citation>
    <scope>IDENTIFICATION</scope>
</reference>
<evidence type="ECO:0000256" key="2">
    <source>
        <dbReference type="ARBA" id="ARBA00022737"/>
    </source>
</evidence>
<dbReference type="Gramene" id="Pp3c1_29380V3.2">
    <property type="protein sequence ID" value="Pp3c1_29380V3.2"/>
    <property type="gene ID" value="Pp3c1_29380"/>
</dbReference>
<protein>
    <recommendedName>
        <fullName evidence="7">Protein phosphatase 1 regulatory subunit 7</fullName>
    </recommendedName>
</protein>
<dbReference type="STRING" id="3218.A0A2K1LA68"/>
<dbReference type="EnsemblPlants" id="Pp3c1_29380V3.1">
    <property type="protein sequence ID" value="Pp3c1_29380V3.1"/>
    <property type="gene ID" value="Pp3c1_29380"/>
</dbReference>
<dbReference type="Gramene" id="Pp3c1_29380V3.1">
    <property type="protein sequence ID" value="Pp3c1_29380V3.1"/>
    <property type="gene ID" value="Pp3c1_29380"/>
</dbReference>
<dbReference type="Gene3D" id="3.80.10.10">
    <property type="entry name" value="Ribonuclease Inhibitor"/>
    <property type="match status" value="2"/>
</dbReference>
<dbReference type="PANTHER" id="PTHR46652">
    <property type="entry name" value="LEUCINE-RICH REPEAT AND IQ DOMAIN-CONTAINING PROTEIN 1-RELATED"/>
    <property type="match status" value="1"/>
</dbReference>
<keyword evidence="6" id="KW-1185">Reference proteome</keyword>